<dbReference type="EMBL" id="JAJEKE010000002">
    <property type="protein sequence ID" value="MCQ1528898.1"/>
    <property type="molecule type" value="Genomic_DNA"/>
</dbReference>
<comment type="caution">
    <text evidence="8">The sequence shown here is derived from an EMBL/GenBank/DDBJ whole genome shotgun (WGS) entry which is preliminary data.</text>
</comment>
<evidence type="ECO:0000256" key="2">
    <source>
        <dbReference type="ARBA" id="ARBA00022603"/>
    </source>
</evidence>
<dbReference type="InterPro" id="IPR014048">
    <property type="entry name" value="MethylDNA_cys_MeTrfase_DNA-bd"/>
</dbReference>
<evidence type="ECO:0000256" key="1">
    <source>
        <dbReference type="ARBA" id="ARBA00001286"/>
    </source>
</evidence>
<evidence type="ECO:0000256" key="6">
    <source>
        <dbReference type="ARBA" id="ARBA00049348"/>
    </source>
</evidence>
<evidence type="ECO:0000313" key="8">
    <source>
        <dbReference type="EMBL" id="MCQ1528898.1"/>
    </source>
</evidence>
<dbReference type="Proteomes" id="UP001651880">
    <property type="component" value="Unassembled WGS sequence"/>
</dbReference>
<dbReference type="PROSITE" id="PS00374">
    <property type="entry name" value="MGMT"/>
    <property type="match status" value="1"/>
</dbReference>
<comment type="catalytic activity">
    <reaction evidence="1">
        <text>a 4-O-methyl-thymidine in DNA + L-cysteinyl-[protein] = a thymidine in DNA + S-methyl-L-cysteinyl-[protein]</text>
        <dbReference type="Rhea" id="RHEA:53428"/>
        <dbReference type="Rhea" id="RHEA-COMP:10131"/>
        <dbReference type="Rhea" id="RHEA-COMP:10132"/>
        <dbReference type="Rhea" id="RHEA-COMP:13555"/>
        <dbReference type="Rhea" id="RHEA-COMP:13556"/>
        <dbReference type="ChEBI" id="CHEBI:29950"/>
        <dbReference type="ChEBI" id="CHEBI:82612"/>
        <dbReference type="ChEBI" id="CHEBI:137386"/>
        <dbReference type="ChEBI" id="CHEBI:137387"/>
        <dbReference type="EC" id="2.1.1.63"/>
    </reaction>
</comment>
<dbReference type="Gene3D" id="1.10.10.10">
    <property type="entry name" value="Winged helix-like DNA-binding domain superfamily/Winged helix DNA-binding domain"/>
    <property type="match status" value="1"/>
</dbReference>
<sequence>MNGFFSRVYEIVARIPEGKVATYGQIALLLGEPRSARIVGWAMRAAPEHLNLPCHRVVNKLGEMSPDYVFGSSEIQKTMLISEGITFKANGCIDMKKHLWNVLKL</sequence>
<evidence type="ECO:0000259" key="7">
    <source>
        <dbReference type="Pfam" id="PF01035"/>
    </source>
</evidence>
<keyword evidence="9" id="KW-1185">Reference proteome</keyword>
<dbReference type="InterPro" id="IPR001497">
    <property type="entry name" value="MethylDNA_cys_MeTrfase_AS"/>
</dbReference>
<evidence type="ECO:0000313" key="9">
    <source>
        <dbReference type="Proteomes" id="UP001651880"/>
    </source>
</evidence>
<dbReference type="InterPro" id="IPR052520">
    <property type="entry name" value="ATL_DNA_repair"/>
</dbReference>
<evidence type="ECO:0000256" key="3">
    <source>
        <dbReference type="ARBA" id="ARBA00022679"/>
    </source>
</evidence>
<keyword evidence="3" id="KW-0808">Transferase</keyword>
<dbReference type="SUPFAM" id="SSF46767">
    <property type="entry name" value="Methylated DNA-protein cysteine methyltransferase, C-terminal domain"/>
    <property type="match status" value="1"/>
</dbReference>
<dbReference type="InterPro" id="IPR036217">
    <property type="entry name" value="MethylDNA_cys_MeTrfase_DNAb"/>
</dbReference>
<accession>A0ABT1NCA4</accession>
<feature type="domain" description="Methylated-DNA-[protein]-cysteine S-methyltransferase DNA binding" evidence="7">
    <location>
        <begin position="4"/>
        <end position="85"/>
    </location>
</feature>
<dbReference type="PANTHER" id="PTHR42942:SF1">
    <property type="entry name" value="ALKYLTRANSFERASE-LIKE PROTEIN 1"/>
    <property type="match status" value="1"/>
</dbReference>
<keyword evidence="4" id="KW-0227">DNA damage</keyword>
<proteinExistence type="predicted"/>
<dbReference type="InterPro" id="IPR036388">
    <property type="entry name" value="WH-like_DNA-bd_sf"/>
</dbReference>
<dbReference type="Pfam" id="PF01035">
    <property type="entry name" value="DNA_binding_1"/>
    <property type="match status" value="1"/>
</dbReference>
<dbReference type="CDD" id="cd06445">
    <property type="entry name" value="ATase"/>
    <property type="match status" value="1"/>
</dbReference>
<name>A0ABT1NCA4_9FIRM</name>
<keyword evidence="5" id="KW-0234">DNA repair</keyword>
<comment type="catalytic activity">
    <reaction evidence="6">
        <text>a 6-O-methyl-2'-deoxyguanosine in DNA + L-cysteinyl-[protein] = S-methyl-L-cysteinyl-[protein] + a 2'-deoxyguanosine in DNA</text>
        <dbReference type="Rhea" id="RHEA:24000"/>
        <dbReference type="Rhea" id="RHEA-COMP:10131"/>
        <dbReference type="Rhea" id="RHEA-COMP:10132"/>
        <dbReference type="Rhea" id="RHEA-COMP:11367"/>
        <dbReference type="Rhea" id="RHEA-COMP:11368"/>
        <dbReference type="ChEBI" id="CHEBI:29950"/>
        <dbReference type="ChEBI" id="CHEBI:82612"/>
        <dbReference type="ChEBI" id="CHEBI:85445"/>
        <dbReference type="ChEBI" id="CHEBI:85448"/>
        <dbReference type="EC" id="2.1.1.63"/>
    </reaction>
</comment>
<dbReference type="NCBIfam" id="TIGR00589">
    <property type="entry name" value="ogt"/>
    <property type="match status" value="1"/>
</dbReference>
<reference evidence="8 9" key="1">
    <citation type="submission" date="2021-10" db="EMBL/GenBank/DDBJ databases">
        <title>Lutispora strain m25 sp. nov., a thermophilic, non-spore-forming bacterium isolated from a lab-scale methanogenic bioreactor digesting anaerobic sludge.</title>
        <authorList>
            <person name="El Houari A."/>
            <person name="Mcdonald J."/>
        </authorList>
    </citation>
    <scope>NUCLEOTIDE SEQUENCE [LARGE SCALE GENOMIC DNA]</scope>
    <source>
        <strain evidence="9">m25</strain>
    </source>
</reference>
<dbReference type="PANTHER" id="PTHR42942">
    <property type="entry name" value="6-O-METHYLGUANINE DNA METHYLTRANSFERASE"/>
    <property type="match status" value="1"/>
</dbReference>
<dbReference type="RefSeq" id="WP_255226411.1">
    <property type="nucleotide sequence ID" value="NZ_JAJEKE010000002.1"/>
</dbReference>
<keyword evidence="2" id="KW-0489">Methyltransferase</keyword>
<evidence type="ECO:0000256" key="5">
    <source>
        <dbReference type="ARBA" id="ARBA00023204"/>
    </source>
</evidence>
<evidence type="ECO:0000256" key="4">
    <source>
        <dbReference type="ARBA" id="ARBA00022763"/>
    </source>
</evidence>
<gene>
    <name evidence="8" type="ORF">LJD61_04970</name>
</gene>
<protein>
    <submittedName>
        <fullName evidence="8">MGMT family protein</fullName>
    </submittedName>
</protein>
<organism evidence="8 9">
    <name type="scientific">Lutispora saccharofermentans</name>
    <dbReference type="NCBI Taxonomy" id="3024236"/>
    <lineage>
        <taxon>Bacteria</taxon>
        <taxon>Bacillati</taxon>
        <taxon>Bacillota</taxon>
        <taxon>Clostridia</taxon>
        <taxon>Lutisporales</taxon>
        <taxon>Lutisporaceae</taxon>
        <taxon>Lutispora</taxon>
    </lineage>
</organism>